<keyword evidence="1" id="KW-1133">Transmembrane helix</keyword>
<feature type="transmembrane region" description="Helical" evidence="1">
    <location>
        <begin position="77"/>
        <end position="97"/>
    </location>
</feature>
<comment type="caution">
    <text evidence="2">The sequence shown here is derived from an EMBL/GenBank/DDBJ whole genome shotgun (WGS) entry which is preliminary data.</text>
</comment>
<feature type="transmembrane region" description="Helical" evidence="1">
    <location>
        <begin position="41"/>
        <end position="65"/>
    </location>
</feature>
<accession>A0ABU0E7Z6</accession>
<protein>
    <submittedName>
        <fullName evidence="2">Cu/Ag efflux pump CusA</fullName>
    </submittedName>
</protein>
<feature type="transmembrane region" description="Helical" evidence="1">
    <location>
        <begin position="16"/>
        <end position="35"/>
    </location>
</feature>
<name>A0ABU0E7Z6_9FIRM</name>
<keyword evidence="1" id="KW-0812">Transmembrane</keyword>
<keyword evidence="3" id="KW-1185">Reference proteome</keyword>
<evidence type="ECO:0000256" key="1">
    <source>
        <dbReference type="SAM" id="Phobius"/>
    </source>
</evidence>
<sequence>MMLLKTIDGLFVGTRYGAWGLGVLGIVGSIILVLANFTNGLASMMLFVAALSLSLGVTLVLMPKWFIKGDLLQNKRFIFGGVAITIAAVVAGVIYFINGGFPPINLLFV</sequence>
<proteinExistence type="predicted"/>
<gene>
    <name evidence="2" type="ORF">J2S15_003790</name>
</gene>
<evidence type="ECO:0000313" key="3">
    <source>
        <dbReference type="Proteomes" id="UP001230220"/>
    </source>
</evidence>
<keyword evidence="1" id="KW-0472">Membrane</keyword>
<organism evidence="2 3">
    <name type="scientific">Breznakia pachnodae</name>
    <dbReference type="NCBI Taxonomy" id="265178"/>
    <lineage>
        <taxon>Bacteria</taxon>
        <taxon>Bacillati</taxon>
        <taxon>Bacillota</taxon>
        <taxon>Erysipelotrichia</taxon>
        <taxon>Erysipelotrichales</taxon>
        <taxon>Erysipelotrichaceae</taxon>
        <taxon>Breznakia</taxon>
    </lineage>
</organism>
<dbReference type="EMBL" id="JAUSUR010000009">
    <property type="protein sequence ID" value="MDQ0363029.1"/>
    <property type="molecule type" value="Genomic_DNA"/>
</dbReference>
<dbReference type="Proteomes" id="UP001230220">
    <property type="component" value="Unassembled WGS sequence"/>
</dbReference>
<evidence type="ECO:0000313" key="2">
    <source>
        <dbReference type="EMBL" id="MDQ0363029.1"/>
    </source>
</evidence>
<dbReference type="RefSeq" id="WP_307411485.1">
    <property type="nucleotide sequence ID" value="NZ_JAUSUR010000009.1"/>
</dbReference>
<reference evidence="2 3" key="1">
    <citation type="submission" date="2023-07" db="EMBL/GenBank/DDBJ databases">
        <title>Genomic Encyclopedia of Type Strains, Phase IV (KMG-IV): sequencing the most valuable type-strain genomes for metagenomic binning, comparative biology and taxonomic classification.</title>
        <authorList>
            <person name="Goeker M."/>
        </authorList>
    </citation>
    <scope>NUCLEOTIDE SEQUENCE [LARGE SCALE GENOMIC DNA]</scope>
    <source>
        <strain evidence="2 3">DSM 16784</strain>
    </source>
</reference>